<reference evidence="1 2" key="1">
    <citation type="submission" date="2024-03" db="EMBL/GenBank/DDBJ databases">
        <title>First Report of Pectobacterium brasiliscabiei causing potato scab in china.</title>
        <authorList>
            <person name="Handique U."/>
        </authorList>
    </citation>
    <scope>NUCLEOTIDE SEQUENCE [LARGE SCALE GENOMIC DNA]</scope>
    <source>
        <strain evidence="1 2">ZRIMU1503</strain>
    </source>
</reference>
<comment type="caution">
    <text evidence="1">The sequence shown here is derived from an EMBL/GenBank/DDBJ whole genome shotgun (WGS) entry which is preliminary data.</text>
</comment>
<proteinExistence type="predicted"/>
<protein>
    <submittedName>
        <fullName evidence="1">Uncharacterized protein</fullName>
    </submittedName>
</protein>
<gene>
    <name evidence="1" type="ORF">WB403_50440</name>
</gene>
<name>A0ABU8GVW8_9ACTN</name>
<keyword evidence="2" id="KW-1185">Reference proteome</keyword>
<feature type="non-terminal residue" evidence="1">
    <location>
        <position position="87"/>
    </location>
</feature>
<evidence type="ECO:0000313" key="2">
    <source>
        <dbReference type="Proteomes" id="UP001365781"/>
    </source>
</evidence>
<accession>A0ABU8GVW8</accession>
<dbReference type="EMBL" id="JBBAYM010000488">
    <property type="protein sequence ID" value="MEI5617331.1"/>
    <property type="molecule type" value="Genomic_DNA"/>
</dbReference>
<dbReference type="RefSeq" id="WP_336559198.1">
    <property type="nucleotide sequence ID" value="NZ_JBBAYM010000488.1"/>
</dbReference>
<organism evidence="1 2">
    <name type="scientific">Streptomyces brasiliscabiei</name>
    <dbReference type="NCBI Taxonomy" id="2736302"/>
    <lineage>
        <taxon>Bacteria</taxon>
        <taxon>Bacillati</taxon>
        <taxon>Actinomycetota</taxon>
        <taxon>Actinomycetes</taxon>
        <taxon>Kitasatosporales</taxon>
        <taxon>Streptomycetaceae</taxon>
        <taxon>Streptomyces</taxon>
    </lineage>
</organism>
<feature type="non-terminal residue" evidence="1">
    <location>
        <position position="1"/>
    </location>
</feature>
<sequence length="87" mass="9048">APGIAAEAPVDVDPAAEDLLAMEQAFTDMATAIEERARNELGTAPQDAKLEPIVTAFAASARLAADATAASQALHHLKRLLADQLVE</sequence>
<dbReference type="Proteomes" id="UP001365781">
    <property type="component" value="Unassembled WGS sequence"/>
</dbReference>
<evidence type="ECO:0000313" key="1">
    <source>
        <dbReference type="EMBL" id="MEI5617331.1"/>
    </source>
</evidence>